<protein>
    <submittedName>
        <fullName evidence="2">Uncharacterized protein</fullName>
    </submittedName>
</protein>
<dbReference type="Proteomes" id="UP000503640">
    <property type="component" value="Unassembled WGS sequence"/>
</dbReference>
<feature type="region of interest" description="Disordered" evidence="1">
    <location>
        <begin position="153"/>
        <end position="177"/>
    </location>
</feature>
<evidence type="ECO:0000256" key="1">
    <source>
        <dbReference type="SAM" id="MobiDB-lite"/>
    </source>
</evidence>
<feature type="region of interest" description="Disordered" evidence="1">
    <location>
        <begin position="1"/>
        <end position="108"/>
    </location>
</feature>
<accession>A0A7I9VIE4</accession>
<sequence length="339" mass="36074">MDQHAVHEPRGEERRVELGAALDQEVGEAEGPEPRQQVVEIHPAAAAGAMQHGHPRPVPALPAAGEGGDQGRRLGGDREHPQRGRQAEPGVEHHPHRIVTASSRQPRVEDGIVLPGGAGAHQHRVDLVAQPVHLAPRRLSRHPARVAAGGGDLAVERDGGLEGDERPAGLDEAQPRRDERVAGGARHVLHDLDPGAPQPAHPSPLHERVRVARADEHAPDARREQGAAAGRRLAEVIARLERGVEIGAPGGGARGAQRHHLGVRAAGPGVVPARHHPAGLDQHRAHRRVGVRPAEALRRLAQREAHEPLRRVAHVDPRPGPLASPSSSLMNSPTSVKAR</sequence>
<name>A0A7I9VIE4_9BACT</name>
<feature type="compositionally biased region" description="Basic and acidic residues" evidence="1">
    <location>
        <begin position="69"/>
        <end position="93"/>
    </location>
</feature>
<gene>
    <name evidence="2" type="ORF">AMYX_09150</name>
</gene>
<feature type="compositionally biased region" description="Basic and acidic residues" evidence="1">
    <location>
        <begin position="1"/>
        <end position="17"/>
    </location>
</feature>
<dbReference type="AlphaFoldDB" id="A0A7I9VIE4"/>
<feature type="compositionally biased region" description="Basic and acidic residues" evidence="1">
    <location>
        <begin position="300"/>
        <end position="317"/>
    </location>
</feature>
<evidence type="ECO:0000313" key="3">
    <source>
        <dbReference type="Proteomes" id="UP000503640"/>
    </source>
</evidence>
<proteinExistence type="predicted"/>
<evidence type="ECO:0000313" key="2">
    <source>
        <dbReference type="EMBL" id="GEJ56174.1"/>
    </source>
</evidence>
<keyword evidence="3" id="KW-1185">Reference proteome</keyword>
<feature type="compositionally biased region" description="Basic and acidic residues" evidence="1">
    <location>
        <begin position="154"/>
        <end position="177"/>
    </location>
</feature>
<reference evidence="3" key="1">
    <citation type="journal article" date="2020" name="Appl. Environ. Microbiol.">
        <title>Diazotrophic Anaeromyxobacter Isolates from Soils.</title>
        <authorList>
            <person name="Masuda Y."/>
            <person name="Yamanaka H."/>
            <person name="Xu Z.X."/>
            <person name="Shiratori Y."/>
            <person name="Aono T."/>
            <person name="Amachi S."/>
            <person name="Senoo K."/>
            <person name="Itoh H."/>
        </authorList>
    </citation>
    <scope>NUCLEOTIDE SEQUENCE [LARGE SCALE GENOMIC DNA]</scope>
    <source>
        <strain evidence="3">R267</strain>
    </source>
</reference>
<comment type="caution">
    <text evidence="2">The sequence shown here is derived from an EMBL/GenBank/DDBJ whole genome shotgun (WGS) entry which is preliminary data.</text>
</comment>
<feature type="region of interest" description="Disordered" evidence="1">
    <location>
        <begin position="300"/>
        <end position="339"/>
    </location>
</feature>
<organism evidence="2 3">
    <name type="scientific">Anaeromyxobacter diazotrophicus</name>
    <dbReference type="NCBI Taxonomy" id="2590199"/>
    <lineage>
        <taxon>Bacteria</taxon>
        <taxon>Pseudomonadati</taxon>
        <taxon>Myxococcota</taxon>
        <taxon>Myxococcia</taxon>
        <taxon>Myxococcales</taxon>
        <taxon>Cystobacterineae</taxon>
        <taxon>Anaeromyxobacteraceae</taxon>
        <taxon>Anaeromyxobacter</taxon>
    </lineage>
</organism>
<dbReference type="EMBL" id="BJTG01000002">
    <property type="protein sequence ID" value="GEJ56174.1"/>
    <property type="molecule type" value="Genomic_DNA"/>
</dbReference>
<feature type="compositionally biased region" description="Low complexity" evidence="1">
    <location>
        <begin position="321"/>
        <end position="339"/>
    </location>
</feature>